<evidence type="ECO:0000313" key="6">
    <source>
        <dbReference type="EMBL" id="JAS95240.1"/>
    </source>
</evidence>
<dbReference type="EMBL" id="GECU01030806">
    <property type="protein sequence ID" value="JAS76900.1"/>
    <property type="molecule type" value="Transcribed_RNA"/>
</dbReference>
<evidence type="ECO:0000256" key="3">
    <source>
        <dbReference type="PROSITE-ProRule" id="PRU00023"/>
    </source>
</evidence>
<evidence type="ECO:0000256" key="1">
    <source>
        <dbReference type="ARBA" id="ARBA00022737"/>
    </source>
</evidence>
<dbReference type="PROSITE" id="PS50088">
    <property type="entry name" value="ANK_REPEAT"/>
    <property type="match status" value="2"/>
</dbReference>
<organism evidence="6">
    <name type="scientific">Homalodisca liturata</name>
    <dbReference type="NCBI Taxonomy" id="320908"/>
    <lineage>
        <taxon>Eukaryota</taxon>
        <taxon>Metazoa</taxon>
        <taxon>Ecdysozoa</taxon>
        <taxon>Arthropoda</taxon>
        <taxon>Hexapoda</taxon>
        <taxon>Insecta</taxon>
        <taxon>Pterygota</taxon>
        <taxon>Neoptera</taxon>
        <taxon>Paraneoptera</taxon>
        <taxon>Hemiptera</taxon>
        <taxon>Auchenorrhyncha</taxon>
        <taxon>Membracoidea</taxon>
        <taxon>Cicadellidae</taxon>
        <taxon>Cicadellinae</taxon>
        <taxon>Proconiini</taxon>
        <taxon>Homalodisca</taxon>
    </lineage>
</organism>
<dbReference type="AlphaFoldDB" id="A0A1B6J7T6"/>
<sequence length="147" mass="15848">MCDHSACSHQQTVTSVQQTLDELDFERGIWTAVLDNDESRVRALLSKGTCVDTRDNAGYTALHYAVRKGNINMCKLLLSAGASVNAVTKAGQATPLHRAAMAGHVDIVMTLLKSGADPLAKDAEGRTAADRALESQHNDVFELLKLQ</sequence>
<accession>A0A1B6J7T6</accession>
<protein>
    <submittedName>
        <fullName evidence="6">Uncharacterized protein</fullName>
    </submittedName>
</protein>
<dbReference type="SMART" id="SM00248">
    <property type="entry name" value="ANK"/>
    <property type="match status" value="2"/>
</dbReference>
<dbReference type="SUPFAM" id="SSF48403">
    <property type="entry name" value="Ankyrin repeat"/>
    <property type="match status" value="1"/>
</dbReference>
<dbReference type="Pfam" id="PF12796">
    <property type="entry name" value="Ank_2"/>
    <property type="match status" value="1"/>
</dbReference>
<feature type="repeat" description="ANK" evidence="3">
    <location>
        <begin position="57"/>
        <end position="89"/>
    </location>
</feature>
<evidence type="ECO:0000313" key="7">
    <source>
        <dbReference type="EMBL" id="JAS95672.1"/>
    </source>
</evidence>
<dbReference type="EMBL" id="GECU01035885">
    <property type="protein sequence ID" value="JAS71821.1"/>
    <property type="molecule type" value="Transcribed_RNA"/>
</dbReference>
<evidence type="ECO:0000313" key="5">
    <source>
        <dbReference type="EMBL" id="JAS76900.1"/>
    </source>
</evidence>
<dbReference type="PRINTS" id="PR01415">
    <property type="entry name" value="ANKYRIN"/>
</dbReference>
<dbReference type="PANTHER" id="PTHR24171:SF9">
    <property type="entry name" value="ANKYRIN REPEAT DOMAIN-CONTAINING PROTEIN 39"/>
    <property type="match status" value="1"/>
</dbReference>
<dbReference type="EMBL" id="GECU01012034">
    <property type="protein sequence ID" value="JAS95672.1"/>
    <property type="molecule type" value="Transcribed_RNA"/>
</dbReference>
<gene>
    <name evidence="5" type="ORF">g.37306</name>
    <name evidence="7" type="ORF">g.37309</name>
    <name evidence="6" type="ORF">g.37311</name>
    <name evidence="4" type="ORF">g.37313</name>
</gene>
<dbReference type="Gene3D" id="1.25.40.20">
    <property type="entry name" value="Ankyrin repeat-containing domain"/>
    <property type="match status" value="2"/>
</dbReference>
<evidence type="ECO:0000313" key="4">
    <source>
        <dbReference type="EMBL" id="JAS71821.1"/>
    </source>
</evidence>
<reference evidence="6" key="1">
    <citation type="submission" date="2015-11" db="EMBL/GenBank/DDBJ databases">
        <title>De novo transcriptome assembly of four potential Pierce s Disease insect vectors from Arizona vineyards.</title>
        <authorList>
            <person name="Tassone E.E."/>
        </authorList>
    </citation>
    <scope>NUCLEOTIDE SEQUENCE</scope>
</reference>
<dbReference type="InterPro" id="IPR036770">
    <property type="entry name" value="Ankyrin_rpt-contain_sf"/>
</dbReference>
<dbReference type="InterPro" id="IPR002110">
    <property type="entry name" value="Ankyrin_rpt"/>
</dbReference>
<feature type="repeat" description="ANK" evidence="3">
    <location>
        <begin position="91"/>
        <end position="123"/>
    </location>
</feature>
<evidence type="ECO:0000256" key="2">
    <source>
        <dbReference type="ARBA" id="ARBA00023043"/>
    </source>
</evidence>
<proteinExistence type="predicted"/>
<keyword evidence="1" id="KW-0677">Repeat</keyword>
<keyword evidence="2 3" id="KW-0040">ANK repeat</keyword>
<dbReference type="Pfam" id="PF13637">
    <property type="entry name" value="Ank_4"/>
    <property type="match status" value="1"/>
</dbReference>
<name>A0A1B6J7T6_9HEMI</name>
<dbReference type="PANTHER" id="PTHR24171">
    <property type="entry name" value="ANKYRIN REPEAT DOMAIN-CONTAINING PROTEIN 39-RELATED"/>
    <property type="match status" value="1"/>
</dbReference>
<dbReference type="EMBL" id="GECU01012466">
    <property type="protein sequence ID" value="JAS95240.1"/>
    <property type="molecule type" value="Transcribed_RNA"/>
</dbReference>
<dbReference type="PROSITE" id="PS50297">
    <property type="entry name" value="ANK_REP_REGION"/>
    <property type="match status" value="2"/>
</dbReference>